<feature type="transmembrane region" description="Helical" evidence="5">
    <location>
        <begin position="272"/>
        <end position="294"/>
    </location>
</feature>
<gene>
    <name evidence="7" type="primary">nnrU</name>
    <name evidence="7" type="ORF">BURPS1710A_A0015</name>
</gene>
<evidence type="ECO:0000256" key="3">
    <source>
        <dbReference type="ARBA" id="ARBA00022989"/>
    </source>
</evidence>
<dbReference type="Pfam" id="PF07298">
    <property type="entry name" value="NnrU"/>
    <property type="match status" value="1"/>
</dbReference>
<feature type="domain" description="NnrU" evidence="6">
    <location>
        <begin position="111"/>
        <end position="298"/>
    </location>
</feature>
<keyword evidence="3 5" id="KW-1133">Transmembrane helix</keyword>
<feature type="transmembrane region" description="Helical" evidence="5">
    <location>
        <begin position="148"/>
        <end position="167"/>
    </location>
</feature>
<evidence type="ECO:0000259" key="6">
    <source>
        <dbReference type="Pfam" id="PF07298"/>
    </source>
</evidence>
<keyword evidence="4 5" id="KW-0472">Membrane</keyword>
<proteinExistence type="predicted"/>
<dbReference type="Proteomes" id="UP000001812">
    <property type="component" value="Chromosome II"/>
</dbReference>
<dbReference type="GO" id="GO:0016020">
    <property type="term" value="C:membrane"/>
    <property type="evidence" value="ECO:0007669"/>
    <property type="project" value="UniProtKB-SubCell"/>
</dbReference>
<organism evidence="7">
    <name type="scientific">Burkholderia pseudomallei 1710a</name>
    <dbReference type="NCBI Taxonomy" id="320371"/>
    <lineage>
        <taxon>Bacteria</taxon>
        <taxon>Pseudomonadati</taxon>
        <taxon>Pseudomonadota</taxon>
        <taxon>Betaproteobacteria</taxon>
        <taxon>Burkholderiales</taxon>
        <taxon>Burkholderiaceae</taxon>
        <taxon>Burkholderia</taxon>
        <taxon>pseudomallei group</taxon>
    </lineage>
</organism>
<name>A0A0E1VWP4_BURPE</name>
<sequence length="300" mass="32940">MAARKPAGAHGRTRACMRRSRRCAIPARRLSTRMRAMHRAPVRFAHRLPALLRERRKRCRRAWPSRRRGARSAMVRRMRTLAARGVRCMAAACAGSADNKISPPGDMFMLVLILGLVIFLGTHSIRLVAGDWRAAQIATLGEPRWKGIYALASVIGFALIVWGYGLARADTASLWFPPLGIRHLTGLLTAIAFVLLVAAYVPGTRIKALVGHPMLAGVMVWAGAHLLANGTLHAELLFAAFFVWAFVDFIASRARDRRDGVRYPAGSLARDGVAIAVGLLVWALFAFVLHGWLIGVRPFA</sequence>
<evidence type="ECO:0000313" key="7">
    <source>
        <dbReference type="EMBL" id="EET04431.1"/>
    </source>
</evidence>
<keyword evidence="2 5" id="KW-0812">Transmembrane</keyword>
<feature type="transmembrane region" description="Helical" evidence="5">
    <location>
        <begin position="234"/>
        <end position="251"/>
    </location>
</feature>
<evidence type="ECO:0000256" key="2">
    <source>
        <dbReference type="ARBA" id="ARBA00022692"/>
    </source>
</evidence>
<feature type="transmembrane region" description="Helical" evidence="5">
    <location>
        <begin position="208"/>
        <end position="228"/>
    </location>
</feature>
<feature type="transmembrane region" description="Helical" evidence="5">
    <location>
        <begin position="107"/>
        <end position="128"/>
    </location>
</feature>
<comment type="subcellular location">
    <subcellularLocation>
        <location evidence="1">Membrane</location>
        <topology evidence="1">Multi-pass membrane protein</topology>
    </subcellularLocation>
</comment>
<evidence type="ECO:0000256" key="5">
    <source>
        <dbReference type="SAM" id="Phobius"/>
    </source>
</evidence>
<protein>
    <submittedName>
        <fullName evidence="7">NnrU protein</fullName>
    </submittedName>
</protein>
<reference evidence="7" key="1">
    <citation type="submission" date="2009-05" db="EMBL/GenBank/DDBJ databases">
        <authorList>
            <person name="Harkins D.M."/>
            <person name="DeShazer D."/>
            <person name="Woods D.E."/>
            <person name="Brinkac L.M."/>
            <person name="Brown K.A."/>
            <person name="Hung G.C."/>
            <person name="Tuanyok A."/>
            <person name="Zhang B."/>
            <person name="Nierman W.C."/>
        </authorList>
    </citation>
    <scope>NUCLEOTIDE SEQUENCE [LARGE SCALE GENOMIC DNA]</scope>
    <source>
        <strain evidence="7">1710a</strain>
    </source>
</reference>
<dbReference type="HOGENOM" id="CLU_080663_0_0_4"/>
<feature type="transmembrane region" description="Helical" evidence="5">
    <location>
        <begin position="179"/>
        <end position="201"/>
    </location>
</feature>
<accession>A0A0E1VWP4</accession>
<dbReference type="InterPro" id="IPR009915">
    <property type="entry name" value="NnrU_dom"/>
</dbReference>
<evidence type="ECO:0000256" key="1">
    <source>
        <dbReference type="ARBA" id="ARBA00004141"/>
    </source>
</evidence>
<evidence type="ECO:0000256" key="4">
    <source>
        <dbReference type="ARBA" id="ARBA00023136"/>
    </source>
</evidence>
<dbReference type="EMBL" id="CM000833">
    <property type="protein sequence ID" value="EET04431.1"/>
    <property type="molecule type" value="Genomic_DNA"/>
</dbReference>
<dbReference type="AlphaFoldDB" id="A0A0E1VWP4"/>